<dbReference type="Proteomes" id="UP000701853">
    <property type="component" value="Chromosome 2"/>
</dbReference>
<dbReference type="InterPro" id="IPR005691">
    <property type="entry name" value="Tic20"/>
</dbReference>
<keyword evidence="7" id="KW-0934">Plastid</keyword>
<evidence type="ECO:0000313" key="8">
    <source>
        <dbReference type="EMBL" id="KAG8500545.1"/>
    </source>
</evidence>
<keyword evidence="9" id="KW-1185">Reference proteome</keyword>
<dbReference type="OrthoDB" id="602284at2759"/>
<dbReference type="AlphaFoldDB" id="A0A8J5ZNU7"/>
<evidence type="ECO:0000256" key="3">
    <source>
        <dbReference type="ARBA" id="ARBA00022692"/>
    </source>
</evidence>
<name>A0A8J5ZNU7_9ROSI</name>
<keyword evidence="3 7" id="KW-0812">Transmembrane</keyword>
<feature type="transmembrane region" description="Helical" evidence="7">
    <location>
        <begin position="20"/>
        <end position="38"/>
    </location>
</feature>
<evidence type="ECO:0000313" key="9">
    <source>
        <dbReference type="Proteomes" id="UP000701853"/>
    </source>
</evidence>
<proteinExistence type="inferred from homology"/>
<keyword evidence="4" id="KW-1001">Plastid inner membrane</keyword>
<keyword evidence="5 7" id="KW-1133">Transmembrane helix</keyword>
<comment type="function">
    <text evidence="7">Involved in protein precursor import into chloroplasts.</text>
</comment>
<dbReference type="PANTHER" id="PTHR33510:SF12">
    <property type="entry name" value="PROTEIN TIC 20-IV, CHLOROPLASTIC"/>
    <property type="match status" value="1"/>
</dbReference>
<evidence type="ECO:0000256" key="7">
    <source>
        <dbReference type="RuleBase" id="RU367003"/>
    </source>
</evidence>
<keyword evidence="7" id="KW-0150">Chloroplast</keyword>
<gene>
    <name evidence="8" type="ORF">CXB51_002673</name>
</gene>
<feature type="transmembrane region" description="Helical" evidence="7">
    <location>
        <begin position="215"/>
        <end position="235"/>
    </location>
</feature>
<dbReference type="EMBL" id="JAHUZN010000002">
    <property type="protein sequence ID" value="KAG8500545.1"/>
    <property type="molecule type" value="Genomic_DNA"/>
</dbReference>
<sequence>MAPPTATLSAPSYPKLAPDIHTCLLLMLLVLLDNMFVLTRPKVSILKRHNPRYKSSVVALSSSLQANPMLSSNSGSQGFLSSTGARYKAFSALSSPFLGEDDDDLWRKTNVLRIRSRSPSLPRAYKDDISKIRYPVKTEKPEWWLRTLACVPYLIALQISGAGYFLHPFLEHYEMFGNLIYFVPGAINRLPPWFSRIYCYFGYAGIVKNKALSRYIRIHLMMGMLLETAFKLIWYTGNFLPLIHFNGNFTMHFRAGIGIGYIFVLLECVRCALGGKYAHIPVISNAAYIHTRFNVGGFQRPF</sequence>
<dbReference type="Pfam" id="PF16166">
    <property type="entry name" value="TIC20"/>
    <property type="match status" value="1"/>
</dbReference>
<dbReference type="PANTHER" id="PTHR33510">
    <property type="entry name" value="PROTEIN TIC 20-II, CHLOROPLASTIC"/>
    <property type="match status" value="1"/>
</dbReference>
<protein>
    <recommendedName>
        <fullName evidence="7">Protein TIC 20</fullName>
    </recommendedName>
</protein>
<reference evidence="8 9" key="1">
    <citation type="journal article" date="2021" name="bioRxiv">
        <title>The Gossypium anomalum genome as a resource for cotton improvement and evolutionary analysis of hybrid incompatibility.</title>
        <authorList>
            <person name="Grover C.E."/>
            <person name="Yuan D."/>
            <person name="Arick M.A."/>
            <person name="Miller E.R."/>
            <person name="Hu G."/>
            <person name="Peterson D.G."/>
            <person name="Wendel J.F."/>
            <person name="Udall J.A."/>
        </authorList>
    </citation>
    <scope>NUCLEOTIDE SEQUENCE [LARGE SCALE GENOMIC DNA]</scope>
    <source>
        <strain evidence="8">JFW-Udall</strain>
        <tissue evidence="8">Leaf</tissue>
    </source>
</reference>
<feature type="transmembrane region" description="Helical" evidence="7">
    <location>
        <begin position="143"/>
        <end position="167"/>
    </location>
</feature>
<feature type="transmembrane region" description="Helical" evidence="7">
    <location>
        <begin position="179"/>
        <end position="203"/>
    </location>
</feature>
<comment type="similarity">
    <text evidence="2 7">Belongs to the Tic20 family.</text>
</comment>
<accession>A0A8J5ZNU7</accession>
<evidence type="ECO:0000256" key="5">
    <source>
        <dbReference type="ARBA" id="ARBA00022989"/>
    </source>
</evidence>
<feature type="transmembrane region" description="Helical" evidence="7">
    <location>
        <begin position="255"/>
        <end position="273"/>
    </location>
</feature>
<dbReference type="GO" id="GO:0009706">
    <property type="term" value="C:chloroplast inner membrane"/>
    <property type="evidence" value="ECO:0007669"/>
    <property type="project" value="UniProtKB-SubCell"/>
</dbReference>
<organism evidence="8 9">
    <name type="scientific">Gossypium anomalum</name>
    <dbReference type="NCBI Taxonomy" id="47600"/>
    <lineage>
        <taxon>Eukaryota</taxon>
        <taxon>Viridiplantae</taxon>
        <taxon>Streptophyta</taxon>
        <taxon>Embryophyta</taxon>
        <taxon>Tracheophyta</taxon>
        <taxon>Spermatophyta</taxon>
        <taxon>Magnoliopsida</taxon>
        <taxon>eudicotyledons</taxon>
        <taxon>Gunneridae</taxon>
        <taxon>Pentapetalae</taxon>
        <taxon>rosids</taxon>
        <taxon>malvids</taxon>
        <taxon>Malvales</taxon>
        <taxon>Malvaceae</taxon>
        <taxon>Malvoideae</taxon>
        <taxon>Gossypium</taxon>
    </lineage>
</organism>
<evidence type="ECO:0000256" key="2">
    <source>
        <dbReference type="ARBA" id="ARBA00009596"/>
    </source>
</evidence>
<evidence type="ECO:0000256" key="1">
    <source>
        <dbReference type="ARBA" id="ARBA00004478"/>
    </source>
</evidence>
<evidence type="ECO:0000256" key="4">
    <source>
        <dbReference type="ARBA" id="ARBA00022780"/>
    </source>
</evidence>
<evidence type="ECO:0000256" key="6">
    <source>
        <dbReference type="ARBA" id="ARBA00023136"/>
    </source>
</evidence>
<keyword evidence="6 7" id="KW-0472">Membrane</keyword>
<comment type="caution">
    <text evidence="8">The sequence shown here is derived from an EMBL/GenBank/DDBJ whole genome shotgun (WGS) entry which is preliminary data.</text>
</comment>
<comment type="subcellular location">
    <subcellularLocation>
        <location evidence="1">Plastid</location>
        <location evidence="1">Chloroplast inner membrane</location>
        <topology evidence="1">Multi-pass membrane protein</topology>
    </subcellularLocation>
    <subcellularLocation>
        <location evidence="7">Plastid</location>
        <location evidence="7">Chloroplast membrane</location>
        <topology evidence="7">Multi-pass membrane protein</topology>
    </subcellularLocation>
</comment>